<accession>A0ABR1J7I5</accession>
<proteinExistence type="predicted"/>
<keyword evidence="4" id="KW-1185">Reference proteome</keyword>
<name>A0ABR1J7I5_9AGAR</name>
<feature type="signal peptide" evidence="2">
    <location>
        <begin position="1"/>
        <end position="19"/>
    </location>
</feature>
<evidence type="ECO:0000313" key="4">
    <source>
        <dbReference type="Proteomes" id="UP001498398"/>
    </source>
</evidence>
<organism evidence="3 4">
    <name type="scientific">Marasmiellus scandens</name>
    <dbReference type="NCBI Taxonomy" id="2682957"/>
    <lineage>
        <taxon>Eukaryota</taxon>
        <taxon>Fungi</taxon>
        <taxon>Dikarya</taxon>
        <taxon>Basidiomycota</taxon>
        <taxon>Agaricomycotina</taxon>
        <taxon>Agaricomycetes</taxon>
        <taxon>Agaricomycetidae</taxon>
        <taxon>Agaricales</taxon>
        <taxon>Marasmiineae</taxon>
        <taxon>Omphalotaceae</taxon>
        <taxon>Marasmiellus</taxon>
    </lineage>
</organism>
<dbReference type="PRINTS" id="PR00347">
    <property type="entry name" value="THAUMATIN"/>
</dbReference>
<reference evidence="3 4" key="1">
    <citation type="submission" date="2024-01" db="EMBL/GenBank/DDBJ databases">
        <title>A draft genome for the cacao thread blight pathogen Marasmiellus scandens.</title>
        <authorList>
            <person name="Baruah I.K."/>
            <person name="Leung J."/>
            <person name="Bukari Y."/>
            <person name="Amoako-Attah I."/>
            <person name="Meinhardt L.W."/>
            <person name="Bailey B.A."/>
            <person name="Cohen S.P."/>
        </authorList>
    </citation>
    <scope>NUCLEOTIDE SEQUENCE [LARGE SCALE GENOMIC DNA]</scope>
    <source>
        <strain evidence="3 4">GH-19</strain>
    </source>
</reference>
<evidence type="ECO:0000256" key="2">
    <source>
        <dbReference type="SAM" id="SignalP"/>
    </source>
</evidence>
<keyword evidence="2" id="KW-0732">Signal</keyword>
<sequence>MKMLLSLTPLVLVCAWVGAHPILSNTNHNPRDASSVSPAADPAQASSSVPPSSTASAPAADPASSSASAPAADPASSSASADPAQATGSTGKMRTFTVKNNCDYKIWPGMYTDPNVGKNRPNHTTGWEAPPKSSVSFSVPDDWKAGRIWGRTKCDFSSNSGPDSCATGGCNGGLECALEAGTGVPPASLAEWTLQGDGNQDWFDVSVVDGANIPLEITNNAGCKAPSCKADLNADCPAELKGKKGDGCLTACAANLDGNAANSPNCCSGDYDTPDKCPSSGVQHYDYFKKGCPDAYAYAYDESSKSSLWTCDSSKHADYTLTFCP</sequence>
<dbReference type="Pfam" id="PF00314">
    <property type="entry name" value="Thaumatin"/>
    <property type="match status" value="1"/>
</dbReference>
<evidence type="ECO:0000313" key="3">
    <source>
        <dbReference type="EMBL" id="KAK7452649.1"/>
    </source>
</evidence>
<dbReference type="Gene3D" id="2.60.110.10">
    <property type="entry name" value="Thaumatin"/>
    <property type="match status" value="1"/>
</dbReference>
<evidence type="ECO:0008006" key="5">
    <source>
        <dbReference type="Google" id="ProtNLM"/>
    </source>
</evidence>
<gene>
    <name evidence="3" type="ORF">VKT23_012048</name>
</gene>
<dbReference type="InterPro" id="IPR001938">
    <property type="entry name" value="Thaumatin"/>
</dbReference>
<feature type="region of interest" description="Disordered" evidence="1">
    <location>
        <begin position="28"/>
        <end position="92"/>
    </location>
</feature>
<dbReference type="SMART" id="SM00205">
    <property type="entry name" value="THN"/>
    <property type="match status" value="1"/>
</dbReference>
<feature type="chain" id="PRO_5046381522" description="Thaumatin-like protein" evidence="2">
    <location>
        <begin position="20"/>
        <end position="325"/>
    </location>
</feature>
<dbReference type="PANTHER" id="PTHR31048">
    <property type="entry name" value="OS03G0233200 PROTEIN"/>
    <property type="match status" value="1"/>
</dbReference>
<feature type="compositionally biased region" description="Low complexity" evidence="1">
    <location>
        <begin position="32"/>
        <end position="87"/>
    </location>
</feature>
<dbReference type="InterPro" id="IPR037176">
    <property type="entry name" value="Osmotin/thaumatin-like_sf"/>
</dbReference>
<dbReference type="EMBL" id="JBANRG010000028">
    <property type="protein sequence ID" value="KAK7452649.1"/>
    <property type="molecule type" value="Genomic_DNA"/>
</dbReference>
<dbReference type="PROSITE" id="PS51367">
    <property type="entry name" value="THAUMATIN_2"/>
    <property type="match status" value="1"/>
</dbReference>
<dbReference type="Proteomes" id="UP001498398">
    <property type="component" value="Unassembled WGS sequence"/>
</dbReference>
<comment type="caution">
    <text evidence="3">The sequence shown here is derived from an EMBL/GenBank/DDBJ whole genome shotgun (WGS) entry which is preliminary data.</text>
</comment>
<evidence type="ECO:0000256" key="1">
    <source>
        <dbReference type="SAM" id="MobiDB-lite"/>
    </source>
</evidence>
<protein>
    <recommendedName>
        <fullName evidence="5">Thaumatin-like protein</fullName>
    </recommendedName>
</protein>
<dbReference type="SUPFAM" id="SSF49870">
    <property type="entry name" value="Osmotin, thaumatin-like protein"/>
    <property type="match status" value="1"/>
</dbReference>